<gene>
    <name evidence="9" type="ORF">PLEPLA_LOCUS39033</name>
</gene>
<protein>
    <recommendedName>
        <fullName evidence="11">Fibronectin type-III domain-containing protein</fullName>
    </recommendedName>
</protein>
<organism evidence="9 10">
    <name type="scientific">Pleuronectes platessa</name>
    <name type="common">European plaice</name>
    <dbReference type="NCBI Taxonomy" id="8262"/>
    <lineage>
        <taxon>Eukaryota</taxon>
        <taxon>Metazoa</taxon>
        <taxon>Chordata</taxon>
        <taxon>Craniata</taxon>
        <taxon>Vertebrata</taxon>
        <taxon>Euteleostomi</taxon>
        <taxon>Actinopterygii</taxon>
        <taxon>Neopterygii</taxon>
        <taxon>Teleostei</taxon>
        <taxon>Neoteleostei</taxon>
        <taxon>Acanthomorphata</taxon>
        <taxon>Carangaria</taxon>
        <taxon>Pleuronectiformes</taxon>
        <taxon>Pleuronectoidei</taxon>
        <taxon>Pleuronectidae</taxon>
        <taxon>Pleuronectes</taxon>
    </lineage>
</organism>
<dbReference type="EMBL" id="CADEAL010004086">
    <property type="protein sequence ID" value="CAB1451340.1"/>
    <property type="molecule type" value="Genomic_DNA"/>
</dbReference>
<sequence length="464" mass="52943">MIRLNVVLLLSASIICLHGNPISDDHDLHCVNDYLFTVNCTMSLRPSEDTSGSDSSYWLNFTETFEPRMFQCMLTNTDWYYFCSVKTYDMTADDDSPETFSDTDTFKISLCRNHTDGSEMCEELDGEYTPQTNIKPNAPCCLTLSRNSSQHHFTWSSTYEEYEPYMALVQDFKYQLHYFRRGVEHDDNEVISHDIYTERTNYSVDDDVFVLNAEYTASVRSSPNLVFYQGQWSDWSAEVHWRTGSAITELPRNTFFTRLWMKVFLTLCVLVPLILLVCYAPVKRWRQRAFIPSPAPYFHTLYSDCQGDFKRWVITQEGTADTPKAEASLQMDTLTQCAEVPEDELHPHLPHRLMEGSVYSNLINPECDTSCLGVPYAVNTMEPLSAPGSLTLCYQSGSPAEGDSGCWLCSDSSLQKDSPWYFSKYCTLDSLTQSNPLTAEHDGHLSTKCSSQRIISMEATGETQ</sequence>
<accession>A0A9N7VKF2</accession>
<dbReference type="PANTHER" id="PTHR23037:SF7">
    <property type="entry name" value="INTERLEUKIN-21 RECEPTOR"/>
    <property type="match status" value="1"/>
</dbReference>
<proteinExistence type="predicted"/>
<comment type="caution">
    <text evidence="9">The sequence shown here is derived from an EMBL/GenBank/DDBJ whole genome shotgun (WGS) entry which is preliminary data.</text>
</comment>
<dbReference type="InterPro" id="IPR013783">
    <property type="entry name" value="Ig-like_fold"/>
</dbReference>
<dbReference type="GO" id="GO:0004896">
    <property type="term" value="F:cytokine receptor activity"/>
    <property type="evidence" value="ECO:0007669"/>
    <property type="project" value="TreeGrafter"/>
</dbReference>
<dbReference type="SUPFAM" id="SSF49265">
    <property type="entry name" value="Fibronectin type III"/>
    <property type="match status" value="1"/>
</dbReference>
<evidence type="ECO:0000313" key="9">
    <source>
        <dbReference type="EMBL" id="CAB1451340.1"/>
    </source>
</evidence>
<evidence type="ECO:0008006" key="11">
    <source>
        <dbReference type="Google" id="ProtNLM"/>
    </source>
</evidence>
<keyword evidence="6" id="KW-0675">Receptor</keyword>
<dbReference type="InterPro" id="IPR036116">
    <property type="entry name" value="FN3_sf"/>
</dbReference>
<evidence type="ECO:0000256" key="2">
    <source>
        <dbReference type="ARBA" id="ARBA00022692"/>
    </source>
</evidence>
<dbReference type="GO" id="GO:0009897">
    <property type="term" value="C:external side of plasma membrane"/>
    <property type="evidence" value="ECO:0007669"/>
    <property type="project" value="TreeGrafter"/>
</dbReference>
<dbReference type="PANTHER" id="PTHR23037">
    <property type="entry name" value="CYTOKINE RECEPTOR"/>
    <property type="match status" value="1"/>
</dbReference>
<keyword evidence="2 7" id="KW-0812">Transmembrane</keyword>
<evidence type="ECO:0000256" key="4">
    <source>
        <dbReference type="ARBA" id="ARBA00022989"/>
    </source>
</evidence>
<evidence type="ECO:0000256" key="1">
    <source>
        <dbReference type="ARBA" id="ARBA00004167"/>
    </source>
</evidence>
<dbReference type="AlphaFoldDB" id="A0A9N7VKF2"/>
<feature type="chain" id="PRO_5040106240" description="Fibronectin type-III domain-containing protein" evidence="8">
    <location>
        <begin position="20"/>
        <end position="464"/>
    </location>
</feature>
<evidence type="ECO:0000256" key="6">
    <source>
        <dbReference type="ARBA" id="ARBA00023170"/>
    </source>
</evidence>
<evidence type="ECO:0000256" key="7">
    <source>
        <dbReference type="SAM" id="Phobius"/>
    </source>
</evidence>
<evidence type="ECO:0000313" key="10">
    <source>
        <dbReference type="Proteomes" id="UP001153269"/>
    </source>
</evidence>
<keyword evidence="5 7" id="KW-0472">Membrane</keyword>
<dbReference type="Gene3D" id="2.60.40.10">
    <property type="entry name" value="Immunoglobulins"/>
    <property type="match status" value="1"/>
</dbReference>
<dbReference type="Proteomes" id="UP001153269">
    <property type="component" value="Unassembled WGS sequence"/>
</dbReference>
<keyword evidence="10" id="KW-1185">Reference proteome</keyword>
<evidence type="ECO:0000256" key="8">
    <source>
        <dbReference type="SAM" id="SignalP"/>
    </source>
</evidence>
<feature type="transmembrane region" description="Helical" evidence="7">
    <location>
        <begin position="259"/>
        <end position="282"/>
    </location>
</feature>
<reference evidence="9" key="1">
    <citation type="submission" date="2020-03" db="EMBL/GenBank/DDBJ databases">
        <authorList>
            <person name="Weist P."/>
        </authorList>
    </citation>
    <scope>NUCLEOTIDE SEQUENCE</scope>
</reference>
<keyword evidence="4 7" id="KW-1133">Transmembrane helix</keyword>
<name>A0A9N7VKF2_PLEPL</name>
<evidence type="ECO:0000256" key="3">
    <source>
        <dbReference type="ARBA" id="ARBA00022729"/>
    </source>
</evidence>
<feature type="signal peptide" evidence="8">
    <location>
        <begin position="1"/>
        <end position="19"/>
    </location>
</feature>
<keyword evidence="3 8" id="KW-0732">Signal</keyword>
<evidence type="ECO:0000256" key="5">
    <source>
        <dbReference type="ARBA" id="ARBA00023136"/>
    </source>
</evidence>
<comment type="subcellular location">
    <subcellularLocation>
        <location evidence="1">Membrane</location>
        <topology evidence="1">Single-pass membrane protein</topology>
    </subcellularLocation>
</comment>